<feature type="compositionally biased region" description="Basic residues" evidence="1">
    <location>
        <begin position="171"/>
        <end position="180"/>
    </location>
</feature>
<feature type="compositionally biased region" description="Basic and acidic residues" evidence="1">
    <location>
        <begin position="181"/>
        <end position="201"/>
    </location>
</feature>
<organism evidence="2 3">
    <name type="scientific">Plasmodium ovale curtisi</name>
    <dbReference type="NCBI Taxonomy" id="864141"/>
    <lineage>
        <taxon>Eukaryota</taxon>
        <taxon>Sar</taxon>
        <taxon>Alveolata</taxon>
        <taxon>Apicomplexa</taxon>
        <taxon>Aconoidasida</taxon>
        <taxon>Haemosporida</taxon>
        <taxon>Plasmodiidae</taxon>
        <taxon>Plasmodium</taxon>
        <taxon>Plasmodium (Plasmodium)</taxon>
    </lineage>
</organism>
<protein>
    <submittedName>
        <fullName evidence="2">Uncharacterized protein</fullName>
    </submittedName>
</protein>
<name>A0A1A8VZU4_PLAOA</name>
<proteinExistence type="predicted"/>
<evidence type="ECO:0000256" key="1">
    <source>
        <dbReference type="SAM" id="MobiDB-lite"/>
    </source>
</evidence>
<evidence type="ECO:0000313" key="3">
    <source>
        <dbReference type="Proteomes" id="UP000078546"/>
    </source>
</evidence>
<evidence type="ECO:0000313" key="2">
    <source>
        <dbReference type="EMBL" id="SBS86132.1"/>
    </source>
</evidence>
<dbReference type="AlphaFoldDB" id="A0A1A8VZU4"/>
<accession>A0A1A8VZU4</accession>
<dbReference type="Proteomes" id="UP000078546">
    <property type="component" value="Unassembled WGS sequence"/>
</dbReference>
<gene>
    <name evidence="2" type="ORF">POVCU1_013250</name>
</gene>
<sequence length="496" mass="58372">MRNIPDEKPNSGIHCYEIKKFDRRDLLHLKNYDFPSYRLLEEDVEEIGLLSRSEIDWIGTKDLYLYEEKKLHYRRCTCTSIYEHDSKKGVSEFYDNPSTKLQNFLKKHFAPRCLIKQIRRQIADYNFSKVERQSYGMWEDVPFEAINFNVNPKGRSGRGSSWKTNLQNKITQKKKKKKKNRGESEKKNVEITKKKNMERNEKKKKKKTLPSEKDDNLSTHQKFDRLIDEFYPKLKDERADARIDLRVEANVKEGDHVFKSVERSRADYARLDENDEPPTLSDLVENGSILQRIPFSSFTPVLFPFLMDISFALNRSQTGCGKDNQPYAKSRADELKEGYMQWMKTERLMRPNERRQEYEDMQKQYLETLKLSRDIKKDVKLARVINSHYPRGIVGVDSIYNEKTVLYKDKHEEFKNKQEVKEKRMKERGKGESSISLLFSSRLSDITTKTGTSLPLIPAASDLLLTRPRNYVPETASQKLDDFALRIACVDTRGHM</sequence>
<dbReference type="EMBL" id="FLQV01000245">
    <property type="protein sequence ID" value="SBS86132.1"/>
    <property type="molecule type" value="Genomic_DNA"/>
</dbReference>
<reference evidence="3" key="1">
    <citation type="submission" date="2016-05" db="EMBL/GenBank/DDBJ databases">
        <authorList>
            <person name="Naeem Raeece"/>
        </authorList>
    </citation>
    <scope>NUCLEOTIDE SEQUENCE [LARGE SCALE GENOMIC DNA]</scope>
</reference>
<feature type="region of interest" description="Disordered" evidence="1">
    <location>
        <begin position="149"/>
        <end position="217"/>
    </location>
</feature>